<dbReference type="GO" id="GO:0006099">
    <property type="term" value="P:tricarboxylic acid cycle"/>
    <property type="evidence" value="ECO:0007669"/>
    <property type="project" value="UniProtKB-UniRule"/>
</dbReference>
<dbReference type="GO" id="GO:0016616">
    <property type="term" value="F:oxidoreductase activity, acting on the CH-OH group of donors, NAD or NADP as acceptor"/>
    <property type="evidence" value="ECO:0007669"/>
    <property type="project" value="InterPro"/>
</dbReference>
<dbReference type="SMART" id="SM01329">
    <property type="entry name" value="Iso_dh"/>
    <property type="match status" value="1"/>
</dbReference>
<dbReference type="PANTHER" id="PTHR11835">
    <property type="entry name" value="DECARBOXYLATING DEHYDROGENASES-ISOCITRATE, ISOPROPYLMALATE, TARTRATE"/>
    <property type="match status" value="1"/>
</dbReference>
<gene>
    <name evidence="8" type="ORF">V1264_005983</name>
</gene>
<comment type="caution">
    <text evidence="8">The sequence shown here is derived from an EMBL/GenBank/DDBJ whole genome shotgun (WGS) entry which is preliminary data.</text>
</comment>
<dbReference type="InterPro" id="IPR019818">
    <property type="entry name" value="IsoCit/isopropylmalate_DH_CS"/>
</dbReference>
<proteinExistence type="inferred from homology"/>
<evidence type="ECO:0000256" key="3">
    <source>
        <dbReference type="ARBA" id="ARBA00022532"/>
    </source>
</evidence>
<evidence type="ECO:0000313" key="9">
    <source>
        <dbReference type="Proteomes" id="UP001374579"/>
    </source>
</evidence>
<evidence type="ECO:0000256" key="4">
    <source>
        <dbReference type="ARBA" id="ARBA00022946"/>
    </source>
</evidence>
<dbReference type="PROSITE" id="PS00470">
    <property type="entry name" value="IDH_IMDH"/>
    <property type="match status" value="1"/>
</dbReference>
<sequence>MASTLRSSRLLLQKVGLLSSTTKPLSTKRGAGEPLGKVAKEVAEDVTKQLKNRFAKKAYFPYPGDPKLFVVAQHNVHTGAASHSPVQIAEPVSHPEGRNKVTLVPGDGVGPEIMLSVRDVFSAAGVPVDFEEVFISEVQPAQSVSVDTVVDSFKRNGVGLKGIITTPSSFKGGVLQTLNMKIRRELDLFANVVWIQSLPGFHARHNNLDFVIIREQTEGEYSALEHESVTGVIECLKIVTRANSMRIAKFAFDYAMRHDRKKVTAVHKANIMKLGDGLFLQCCEEVSKMFPDIQYESMIIDNCCMQLVSNPHQFDVMVMPNLYGNIIDNLAAGLVGGAGVVPGESYSQDVAIFEQGARHSFAEAVGKNIANPTATLLSACNMLKHIHLEFHSMLIWDAVHRVIKAGKVRTKDMGGHDTTSDFTHAVINNLKH</sequence>
<comment type="subcellular location">
    <subcellularLocation>
        <location evidence="1 6">Mitochondrion</location>
    </subcellularLocation>
</comment>
<dbReference type="EMBL" id="JBAMIC010000018">
    <property type="protein sequence ID" value="KAK7094419.1"/>
    <property type="molecule type" value="Genomic_DNA"/>
</dbReference>
<keyword evidence="3 6" id="KW-0816">Tricarboxylic acid cycle</keyword>
<keyword evidence="5 6" id="KW-0496">Mitochondrion</keyword>
<dbReference type="InterPro" id="IPR004434">
    <property type="entry name" value="Isocitrate_DH_NAD"/>
</dbReference>
<dbReference type="PANTHER" id="PTHR11835:SF42">
    <property type="entry name" value="ISOCITRATE DEHYDROGENASE [NAD] SUBUNIT BETA, MITOCHONDRIAL"/>
    <property type="match status" value="1"/>
</dbReference>
<keyword evidence="9" id="KW-1185">Reference proteome</keyword>
<dbReference type="AlphaFoldDB" id="A0AAN9AXT7"/>
<dbReference type="GO" id="GO:0006102">
    <property type="term" value="P:isocitrate metabolic process"/>
    <property type="evidence" value="ECO:0007669"/>
    <property type="project" value="TreeGrafter"/>
</dbReference>
<feature type="domain" description="Isopropylmalate dehydrogenase-like" evidence="7">
    <location>
        <begin position="100"/>
        <end position="426"/>
    </location>
</feature>
<reference evidence="8 9" key="1">
    <citation type="submission" date="2024-02" db="EMBL/GenBank/DDBJ databases">
        <title>Chromosome-scale genome assembly of the rough periwinkle Littorina saxatilis.</title>
        <authorList>
            <person name="De Jode A."/>
            <person name="Faria R."/>
            <person name="Formenti G."/>
            <person name="Sims Y."/>
            <person name="Smith T.P."/>
            <person name="Tracey A."/>
            <person name="Wood J.M.D."/>
            <person name="Zagrodzka Z.B."/>
            <person name="Johannesson K."/>
            <person name="Butlin R.K."/>
            <person name="Leder E.H."/>
        </authorList>
    </citation>
    <scope>NUCLEOTIDE SEQUENCE [LARGE SCALE GENOMIC DNA]</scope>
    <source>
        <strain evidence="8">Snail1</strain>
        <tissue evidence="8">Muscle</tissue>
    </source>
</reference>
<dbReference type="InterPro" id="IPR024084">
    <property type="entry name" value="IsoPropMal-DH-like_dom"/>
</dbReference>
<evidence type="ECO:0000256" key="6">
    <source>
        <dbReference type="RuleBase" id="RU361266"/>
    </source>
</evidence>
<dbReference type="SUPFAM" id="SSF53659">
    <property type="entry name" value="Isocitrate/Isopropylmalate dehydrogenase-like"/>
    <property type="match status" value="1"/>
</dbReference>
<name>A0AAN9AXT7_9CAEN</name>
<dbReference type="Pfam" id="PF00180">
    <property type="entry name" value="Iso_dh"/>
    <property type="match status" value="1"/>
</dbReference>
<protein>
    <recommendedName>
        <fullName evidence="6">Isocitrate dehydrogenase [NAD] subunit, mitochondrial</fullName>
    </recommendedName>
</protein>
<organism evidence="8 9">
    <name type="scientific">Littorina saxatilis</name>
    <dbReference type="NCBI Taxonomy" id="31220"/>
    <lineage>
        <taxon>Eukaryota</taxon>
        <taxon>Metazoa</taxon>
        <taxon>Spiralia</taxon>
        <taxon>Lophotrochozoa</taxon>
        <taxon>Mollusca</taxon>
        <taxon>Gastropoda</taxon>
        <taxon>Caenogastropoda</taxon>
        <taxon>Littorinimorpha</taxon>
        <taxon>Littorinoidea</taxon>
        <taxon>Littorinidae</taxon>
        <taxon>Littorina</taxon>
    </lineage>
</organism>
<dbReference type="GO" id="GO:0005739">
    <property type="term" value="C:mitochondrion"/>
    <property type="evidence" value="ECO:0007669"/>
    <property type="project" value="UniProtKB-SubCell"/>
</dbReference>
<evidence type="ECO:0000256" key="1">
    <source>
        <dbReference type="ARBA" id="ARBA00004173"/>
    </source>
</evidence>
<dbReference type="GO" id="GO:0051287">
    <property type="term" value="F:NAD binding"/>
    <property type="evidence" value="ECO:0007669"/>
    <property type="project" value="UniProtKB-UniRule"/>
</dbReference>
<accession>A0AAN9AXT7</accession>
<evidence type="ECO:0000259" key="7">
    <source>
        <dbReference type="SMART" id="SM01329"/>
    </source>
</evidence>
<evidence type="ECO:0000313" key="8">
    <source>
        <dbReference type="EMBL" id="KAK7094419.1"/>
    </source>
</evidence>
<dbReference type="Gene3D" id="3.40.718.10">
    <property type="entry name" value="Isopropylmalate Dehydrogenase"/>
    <property type="match status" value="1"/>
</dbReference>
<dbReference type="GO" id="GO:0000287">
    <property type="term" value="F:magnesium ion binding"/>
    <property type="evidence" value="ECO:0007669"/>
    <property type="project" value="UniProtKB-UniRule"/>
</dbReference>
<evidence type="ECO:0000256" key="5">
    <source>
        <dbReference type="ARBA" id="ARBA00023128"/>
    </source>
</evidence>
<comment type="similarity">
    <text evidence="2 6">Belongs to the isocitrate and isopropylmalate dehydrogenases family.</text>
</comment>
<dbReference type="NCBIfam" id="TIGR00175">
    <property type="entry name" value="mito_nad_idh"/>
    <property type="match status" value="1"/>
</dbReference>
<dbReference type="FunFam" id="3.40.718.10:FF:000001">
    <property type="entry name" value="Isocitrate dehydrogenase [NAD] subunit, mitochondrial"/>
    <property type="match status" value="1"/>
</dbReference>
<dbReference type="Proteomes" id="UP001374579">
    <property type="component" value="Unassembled WGS sequence"/>
</dbReference>
<keyword evidence="4 6" id="KW-0809">Transit peptide</keyword>
<evidence type="ECO:0000256" key="2">
    <source>
        <dbReference type="ARBA" id="ARBA00007769"/>
    </source>
</evidence>